<dbReference type="InterPro" id="IPR006439">
    <property type="entry name" value="HAD-SF_hydro_IA"/>
</dbReference>
<dbReference type="PANTHER" id="PTHR43611">
    <property type="entry name" value="ALPHA-D-GLUCOSE 1-PHOSPHATE PHOSPHATASE"/>
    <property type="match status" value="1"/>
</dbReference>
<dbReference type="PANTHER" id="PTHR43611:SF3">
    <property type="entry name" value="FLAVIN MONONUCLEOTIDE HYDROLASE 1, CHLOROPLATIC"/>
    <property type="match status" value="1"/>
</dbReference>
<organism evidence="2 3">
    <name type="scientific">Larkinella arboricola</name>
    <dbReference type="NCBI Taxonomy" id="643671"/>
    <lineage>
        <taxon>Bacteria</taxon>
        <taxon>Pseudomonadati</taxon>
        <taxon>Bacteroidota</taxon>
        <taxon>Cytophagia</taxon>
        <taxon>Cytophagales</taxon>
        <taxon>Spirosomataceae</taxon>
        <taxon>Larkinella</taxon>
    </lineage>
</organism>
<dbReference type="Proteomes" id="UP000248790">
    <property type="component" value="Unassembled WGS sequence"/>
</dbReference>
<dbReference type="SFLD" id="SFLDS00003">
    <property type="entry name" value="Haloacid_Dehalogenase"/>
    <property type="match status" value="1"/>
</dbReference>
<dbReference type="NCBIfam" id="TIGR01509">
    <property type="entry name" value="HAD-SF-IA-v3"/>
    <property type="match status" value="1"/>
</dbReference>
<dbReference type="SUPFAM" id="SSF56784">
    <property type="entry name" value="HAD-like"/>
    <property type="match status" value="1"/>
</dbReference>
<keyword evidence="1" id="KW-1133">Transmembrane helix</keyword>
<comment type="caution">
    <text evidence="2">The sequence shown here is derived from an EMBL/GenBank/DDBJ whole genome shotgun (WGS) entry which is preliminary data.</text>
</comment>
<dbReference type="Pfam" id="PF13419">
    <property type="entry name" value="HAD_2"/>
    <property type="match status" value="1"/>
</dbReference>
<sequence>MVGASEFNQKHRAVKWIIFKLLGPELKIVVVTPFAFMINTIIFDLGAVLIDWNPHYLYSKILQEEEMRHFLATVCTPEWNEEQDGGRPLAEATELLVSQFPEHEENIRHFYGRWSEMLGGEIAGTVEILKQLKASGRYKLYALTNWSAETFPIAQERFEFLTWFDGIVMSGAEKDRKPFPSFYQTLLNRYSVQADEALFIDDNLRNIKAAEQLGIHGIHFLNPEQLKDELIQHGISVENR</sequence>
<keyword evidence="3" id="KW-1185">Reference proteome</keyword>
<evidence type="ECO:0000313" key="2">
    <source>
        <dbReference type="EMBL" id="RAJ92519.1"/>
    </source>
</evidence>
<dbReference type="InterPro" id="IPR023198">
    <property type="entry name" value="PGP-like_dom2"/>
</dbReference>
<name>A0A327WKT6_LARAB</name>
<dbReference type="InterPro" id="IPR041492">
    <property type="entry name" value="HAD_2"/>
</dbReference>
<feature type="transmembrane region" description="Helical" evidence="1">
    <location>
        <begin position="28"/>
        <end position="50"/>
    </location>
</feature>
<reference evidence="2 3" key="1">
    <citation type="submission" date="2018-06" db="EMBL/GenBank/DDBJ databases">
        <title>Genomic Encyclopedia of Archaeal and Bacterial Type Strains, Phase II (KMG-II): from individual species to whole genera.</title>
        <authorList>
            <person name="Goeker M."/>
        </authorList>
    </citation>
    <scope>NUCLEOTIDE SEQUENCE [LARGE SCALE GENOMIC DNA]</scope>
    <source>
        <strain evidence="2 3">DSM 21851</strain>
    </source>
</reference>
<evidence type="ECO:0000313" key="3">
    <source>
        <dbReference type="Proteomes" id="UP000248790"/>
    </source>
</evidence>
<accession>A0A327WKT6</accession>
<dbReference type="AlphaFoldDB" id="A0A327WKT6"/>
<evidence type="ECO:0000256" key="1">
    <source>
        <dbReference type="SAM" id="Phobius"/>
    </source>
</evidence>
<dbReference type="SFLD" id="SFLDG01129">
    <property type="entry name" value="C1.5:_HAD__Beta-PGM__Phosphata"/>
    <property type="match status" value="1"/>
</dbReference>
<proteinExistence type="predicted"/>
<dbReference type="InterPro" id="IPR023214">
    <property type="entry name" value="HAD_sf"/>
</dbReference>
<dbReference type="InterPro" id="IPR036412">
    <property type="entry name" value="HAD-like_sf"/>
</dbReference>
<protein>
    <submittedName>
        <fullName evidence="2">2-haloacid dehalogenase</fullName>
    </submittedName>
</protein>
<dbReference type="EMBL" id="QLMC01000007">
    <property type="protein sequence ID" value="RAJ92519.1"/>
    <property type="molecule type" value="Genomic_DNA"/>
</dbReference>
<gene>
    <name evidence="2" type="ORF">LX87_04849</name>
</gene>
<keyword evidence="1" id="KW-0812">Transmembrane</keyword>
<keyword evidence="1" id="KW-0472">Membrane</keyword>
<dbReference type="Gene3D" id="3.40.50.1000">
    <property type="entry name" value="HAD superfamily/HAD-like"/>
    <property type="match status" value="1"/>
</dbReference>
<dbReference type="CDD" id="cd02603">
    <property type="entry name" value="HAD_sEH-N_like"/>
    <property type="match status" value="1"/>
</dbReference>
<dbReference type="Gene3D" id="1.10.150.240">
    <property type="entry name" value="Putative phosphatase, domain 2"/>
    <property type="match status" value="1"/>
</dbReference>